<proteinExistence type="predicted"/>
<reference evidence="1 2" key="1">
    <citation type="submission" date="2019-07" db="EMBL/GenBank/DDBJ databases">
        <title>Ln-dependent methylotrophs.</title>
        <authorList>
            <person name="Tani A."/>
        </authorList>
    </citation>
    <scope>NUCLEOTIDE SEQUENCE [LARGE SCALE GENOMIC DNA]</scope>
    <source>
        <strain evidence="1 2">SM12</strain>
    </source>
</reference>
<dbReference type="Proteomes" id="UP000316801">
    <property type="component" value="Unassembled WGS sequence"/>
</dbReference>
<organism evidence="1 2">
    <name type="scientific">Rhizobium straminoryzae</name>
    <dbReference type="NCBI Taxonomy" id="1387186"/>
    <lineage>
        <taxon>Bacteria</taxon>
        <taxon>Pseudomonadati</taxon>
        <taxon>Pseudomonadota</taxon>
        <taxon>Alphaproteobacteria</taxon>
        <taxon>Hyphomicrobiales</taxon>
        <taxon>Rhizobiaceae</taxon>
        <taxon>Rhizobium/Agrobacterium group</taxon>
        <taxon>Rhizobium</taxon>
    </lineage>
</organism>
<comment type="caution">
    <text evidence="1">The sequence shown here is derived from an EMBL/GenBank/DDBJ whole genome shotgun (WGS) entry which is preliminary data.</text>
</comment>
<evidence type="ECO:0000313" key="1">
    <source>
        <dbReference type="EMBL" id="TRL29085.1"/>
    </source>
</evidence>
<sequence>MSGIEIRRLTFTGPGLKPASLHFQSGLNVIYGASNTGKSFAGKALVYMLGGSTTLPQTDEVVAYDGVWLSFVTGQRELTLYRSTRGGAFRLFEGFVASDDGRAATSLAAAHDSARTDNVSHLVLDAMGLAGKRVVKDGNGAKENLSIRLLSPYAVVSEGDIIAERSPVRYSGTPTQRTFEENLFKLLLTGMDDAGVVEVQKPSERKVAKEAKLELIDDLIAGIERQLGENPVSRPDVEKQLERLNTAAASILDDLLQKQESLDLAISNRRRKMDSRQDLHVRLAELQVTIGRFIRLEEVYASDVRRLHSIEESGYVLTAMARRECPVCGAPPEAQTHDHGSAEIALAYRAASAEAAKIEVEQRELALTIKSLQAEATGIEARGARLDEAIESLDRAIEEARPTESGARQRYEQIVEERNGIQRTLDLHDRRDGLAAQRAEIASRSTKKSNDKLVVGPDAVTSYAFGEVVREVLEAWKFPNAAHALFDNESYDVSIAGKPRAANGKGVRAIMRAAFNVGLLIYCHRRRLPTPGFLVLDTPLLTYREPTSVKHGALAADEAALKKTTLAEHFYKHLAGLSDIAQIIVLENTDPPASIEGQARIEMFTGVEGEGRYGLFPAGLSLGAD</sequence>
<protein>
    <submittedName>
        <fullName evidence="1">Uncharacterized protein</fullName>
    </submittedName>
</protein>
<accession>A0A549SHH2</accession>
<dbReference type="SUPFAM" id="SSF52540">
    <property type="entry name" value="P-loop containing nucleoside triphosphate hydrolases"/>
    <property type="match status" value="1"/>
</dbReference>
<dbReference type="Gene3D" id="3.40.50.300">
    <property type="entry name" value="P-loop containing nucleotide triphosphate hydrolases"/>
    <property type="match status" value="1"/>
</dbReference>
<evidence type="ECO:0000313" key="2">
    <source>
        <dbReference type="Proteomes" id="UP000316801"/>
    </source>
</evidence>
<name>A0A549SHH2_9HYPH</name>
<dbReference type="RefSeq" id="WP_143128087.1">
    <property type="nucleotide sequence ID" value="NZ_VJMG01000126.1"/>
</dbReference>
<dbReference type="InterPro" id="IPR027417">
    <property type="entry name" value="P-loop_NTPase"/>
</dbReference>
<gene>
    <name evidence="1" type="ORF">FNA46_25740</name>
</gene>
<dbReference type="AlphaFoldDB" id="A0A549SHH2"/>
<dbReference type="EMBL" id="VJMG01000126">
    <property type="protein sequence ID" value="TRL29085.1"/>
    <property type="molecule type" value="Genomic_DNA"/>
</dbReference>
<keyword evidence="2" id="KW-1185">Reference proteome</keyword>